<dbReference type="InterPro" id="IPR011761">
    <property type="entry name" value="ATP-grasp"/>
</dbReference>
<dbReference type="InterPro" id="IPR013815">
    <property type="entry name" value="ATP_grasp_subdomain_1"/>
</dbReference>
<dbReference type="EMBL" id="QTTQ01000010">
    <property type="protein sequence ID" value="REE82207.1"/>
    <property type="molecule type" value="Genomic_DNA"/>
</dbReference>
<proteinExistence type="predicted"/>
<keyword evidence="4" id="KW-1185">Reference proteome</keyword>
<dbReference type="PROSITE" id="PS50975">
    <property type="entry name" value="ATP_GRASP"/>
    <property type="match status" value="1"/>
</dbReference>
<keyword evidence="1" id="KW-0547">Nucleotide-binding</keyword>
<protein>
    <submittedName>
        <fullName evidence="3">ATP-grasp domain-containing protein</fullName>
    </submittedName>
</protein>
<dbReference type="Proteomes" id="UP000256429">
    <property type="component" value="Unassembled WGS sequence"/>
</dbReference>
<evidence type="ECO:0000259" key="2">
    <source>
        <dbReference type="PROSITE" id="PS50975"/>
    </source>
</evidence>
<evidence type="ECO:0000313" key="4">
    <source>
        <dbReference type="Proteomes" id="UP000256429"/>
    </source>
</evidence>
<dbReference type="AlphaFoldDB" id="A0A3D9RQX6"/>
<comment type="caution">
    <text evidence="3">The sequence shown here is derived from an EMBL/GenBank/DDBJ whole genome shotgun (WGS) entry which is preliminary data.</text>
</comment>
<keyword evidence="1" id="KW-0067">ATP-binding</keyword>
<dbReference type="OrthoDB" id="9775266at2"/>
<evidence type="ECO:0000313" key="3">
    <source>
        <dbReference type="EMBL" id="REE82207.1"/>
    </source>
</evidence>
<sequence length="351" mass="40619">MKISKLKNVLNWEYWPSYMFYVPVLPYACYLAIKSRSFGFFSAVNPAIEGSGNGLESKFKTIALLPSKYKPKSIFIPKNKSFNNILTEIKTAAIEFPLIIKPDIGFRGLLVKKINSKVELNEYLKKYNSINLIIQEFIDYKNECGIFYYRIPGEKNGEITSVTLKKYLTVLGDGKSTLLTLIKTNERAKKYLNLVLELNKEKQHEIPNNKEEVILNIIGNHSKGTQFLNGNHLISNKLNCILDELNSEIKGWYYGRIDVKYNTFEELLEGKNLKILEINGVISEPTHIYDADNGSYLKALKSIKKHWKIIYNIGVKNNTLNNIEFTNFEYLITVYFRYKKYLKEIKKLSAN</sequence>
<dbReference type="GO" id="GO:0005524">
    <property type="term" value="F:ATP binding"/>
    <property type="evidence" value="ECO:0007669"/>
    <property type="project" value="UniProtKB-UniRule"/>
</dbReference>
<name>A0A3D9RQX6_9FLAO</name>
<accession>A0A3D9RQX6</accession>
<dbReference type="Gene3D" id="3.30.1490.20">
    <property type="entry name" value="ATP-grasp fold, A domain"/>
    <property type="match status" value="1"/>
</dbReference>
<dbReference type="GO" id="GO:0046872">
    <property type="term" value="F:metal ion binding"/>
    <property type="evidence" value="ECO:0007669"/>
    <property type="project" value="InterPro"/>
</dbReference>
<dbReference type="RefSeq" id="WP_115880168.1">
    <property type="nucleotide sequence ID" value="NZ_QTTQ01000010.1"/>
</dbReference>
<reference evidence="3 4" key="1">
    <citation type="submission" date="2018-08" db="EMBL/GenBank/DDBJ databases">
        <title>Genomic Encyclopedia of Type Strains, Phase III (KMG-III): the genomes of soil and plant-associated and newly described type strains.</title>
        <authorList>
            <person name="Whitman W."/>
        </authorList>
    </citation>
    <scope>NUCLEOTIDE SEQUENCE [LARGE SCALE GENOMIC DNA]</scope>
    <source>
        <strain evidence="3 4">325-5</strain>
    </source>
</reference>
<feature type="domain" description="ATP-grasp" evidence="2">
    <location>
        <begin position="66"/>
        <end position="305"/>
    </location>
</feature>
<evidence type="ECO:0000256" key="1">
    <source>
        <dbReference type="PROSITE-ProRule" id="PRU00409"/>
    </source>
</evidence>
<gene>
    <name evidence="3" type="ORF">BX611_1753</name>
</gene>
<organism evidence="3 4">
    <name type="scientific">Lutibacter oceani</name>
    <dbReference type="NCBI Taxonomy" id="1853311"/>
    <lineage>
        <taxon>Bacteria</taxon>
        <taxon>Pseudomonadati</taxon>
        <taxon>Bacteroidota</taxon>
        <taxon>Flavobacteriia</taxon>
        <taxon>Flavobacteriales</taxon>
        <taxon>Flavobacteriaceae</taxon>
        <taxon>Lutibacter</taxon>
    </lineage>
</organism>
<dbReference type="SUPFAM" id="SSF56059">
    <property type="entry name" value="Glutathione synthetase ATP-binding domain-like"/>
    <property type="match status" value="2"/>
</dbReference>